<gene>
    <name evidence="6" type="ORF">PPN31114_00806</name>
</gene>
<evidence type="ECO:0000256" key="4">
    <source>
        <dbReference type="ARBA" id="ARBA00023163"/>
    </source>
</evidence>
<dbReference type="InterPro" id="IPR005119">
    <property type="entry name" value="LysR_subst-bd"/>
</dbReference>
<comment type="similarity">
    <text evidence="1">Belongs to the LysR transcriptional regulatory family.</text>
</comment>
<keyword evidence="7" id="KW-1185">Reference proteome</keyword>
<dbReference type="SUPFAM" id="SSF46785">
    <property type="entry name" value="Winged helix' DNA-binding domain"/>
    <property type="match status" value="1"/>
</dbReference>
<reference evidence="6 7" key="1">
    <citation type="submission" date="2019-08" db="EMBL/GenBank/DDBJ databases">
        <authorList>
            <person name="Peeters C."/>
        </authorList>
    </citation>
    <scope>NUCLEOTIDE SEQUENCE [LARGE SCALE GENOMIC DNA]</scope>
    <source>
        <strain evidence="6 7">LMG 31114</strain>
    </source>
</reference>
<sequence length="303" mass="33581">MNIRQLEAFRATVMAGTVNGAAETLETSQSTVSRLIGQLERSLALPLFDRANGRLVATPEGQLIFEQAEHAFRSYERIRELAADVKQNRVGHIAISCMPALGLSFLPGVIKAFCEKHPGVHISLEIQSSARVEDWIAAQQTDFGLAELPFARADLAVDEFCRVPYYAIVPPGHALAAKHELQPQDIDGLPFISMTNVCQVRHHVDQFFDAHGVRRVTSLETSYLQAVSEFVHLGMGVALADPFTVHANLDRVVARPMRPSLDFGVGLLYPRRRPLSKVCRTFLAFMRESRDRCFADVAARCGV</sequence>
<dbReference type="SUPFAM" id="SSF53850">
    <property type="entry name" value="Periplasmic binding protein-like II"/>
    <property type="match status" value="1"/>
</dbReference>
<dbReference type="Pfam" id="PF00126">
    <property type="entry name" value="HTH_1"/>
    <property type="match status" value="1"/>
</dbReference>
<keyword evidence="3" id="KW-0238">DNA-binding</keyword>
<dbReference type="InterPro" id="IPR036388">
    <property type="entry name" value="WH-like_DNA-bd_sf"/>
</dbReference>
<dbReference type="Gene3D" id="1.10.10.10">
    <property type="entry name" value="Winged helix-like DNA-binding domain superfamily/Winged helix DNA-binding domain"/>
    <property type="match status" value="1"/>
</dbReference>
<accession>A0A5E4SIG9</accession>
<evidence type="ECO:0000313" key="7">
    <source>
        <dbReference type="Proteomes" id="UP000366945"/>
    </source>
</evidence>
<name>A0A5E4SIG9_9BURK</name>
<dbReference type="GO" id="GO:0010628">
    <property type="term" value="P:positive regulation of gene expression"/>
    <property type="evidence" value="ECO:0007669"/>
    <property type="project" value="TreeGrafter"/>
</dbReference>
<dbReference type="Gene3D" id="3.40.190.290">
    <property type="match status" value="1"/>
</dbReference>
<dbReference type="PROSITE" id="PS50931">
    <property type="entry name" value="HTH_LYSR"/>
    <property type="match status" value="1"/>
</dbReference>
<dbReference type="AlphaFoldDB" id="A0A5E4SIG9"/>
<dbReference type="Proteomes" id="UP000366945">
    <property type="component" value="Unassembled WGS sequence"/>
</dbReference>
<evidence type="ECO:0000256" key="3">
    <source>
        <dbReference type="ARBA" id="ARBA00023125"/>
    </source>
</evidence>
<dbReference type="RefSeq" id="WP_150678174.1">
    <property type="nucleotide sequence ID" value="NZ_CABPSK010000001.1"/>
</dbReference>
<dbReference type="PANTHER" id="PTHR30427:SF1">
    <property type="entry name" value="TRANSCRIPTIONAL ACTIVATOR PROTEIN LYSR"/>
    <property type="match status" value="1"/>
</dbReference>
<dbReference type="GO" id="GO:0043565">
    <property type="term" value="F:sequence-specific DNA binding"/>
    <property type="evidence" value="ECO:0007669"/>
    <property type="project" value="TreeGrafter"/>
</dbReference>
<dbReference type="GO" id="GO:0003700">
    <property type="term" value="F:DNA-binding transcription factor activity"/>
    <property type="evidence" value="ECO:0007669"/>
    <property type="project" value="InterPro"/>
</dbReference>
<evidence type="ECO:0000259" key="5">
    <source>
        <dbReference type="PROSITE" id="PS50931"/>
    </source>
</evidence>
<evidence type="ECO:0000313" key="6">
    <source>
        <dbReference type="EMBL" id="VVD74813.1"/>
    </source>
</evidence>
<organism evidence="6 7">
    <name type="scientific">Pandoraea pneumonica</name>
    <dbReference type="NCBI Taxonomy" id="2508299"/>
    <lineage>
        <taxon>Bacteria</taxon>
        <taxon>Pseudomonadati</taxon>
        <taxon>Pseudomonadota</taxon>
        <taxon>Betaproteobacteria</taxon>
        <taxon>Burkholderiales</taxon>
        <taxon>Burkholderiaceae</taxon>
        <taxon>Pandoraea</taxon>
    </lineage>
</organism>
<dbReference type="EMBL" id="CABPSK010000001">
    <property type="protein sequence ID" value="VVD74813.1"/>
    <property type="molecule type" value="Genomic_DNA"/>
</dbReference>
<evidence type="ECO:0000256" key="2">
    <source>
        <dbReference type="ARBA" id="ARBA00023015"/>
    </source>
</evidence>
<dbReference type="OrthoDB" id="8849678at2"/>
<dbReference type="InterPro" id="IPR000847">
    <property type="entry name" value="LysR_HTH_N"/>
</dbReference>
<keyword evidence="4" id="KW-0804">Transcription</keyword>
<feature type="domain" description="HTH lysR-type" evidence="5">
    <location>
        <begin position="1"/>
        <end position="58"/>
    </location>
</feature>
<keyword evidence="2" id="KW-0805">Transcription regulation</keyword>
<dbReference type="Pfam" id="PF03466">
    <property type="entry name" value="LysR_substrate"/>
    <property type="match status" value="1"/>
</dbReference>
<evidence type="ECO:0000256" key="1">
    <source>
        <dbReference type="ARBA" id="ARBA00009437"/>
    </source>
</evidence>
<dbReference type="PANTHER" id="PTHR30427">
    <property type="entry name" value="TRANSCRIPTIONAL ACTIVATOR PROTEIN LYSR"/>
    <property type="match status" value="1"/>
</dbReference>
<dbReference type="InterPro" id="IPR036390">
    <property type="entry name" value="WH_DNA-bd_sf"/>
</dbReference>
<protein>
    <submittedName>
        <fullName evidence="6">LysR family transcriptional regulator</fullName>
    </submittedName>
</protein>
<proteinExistence type="inferred from homology"/>
<dbReference type="GeneID" id="300402865"/>